<gene>
    <name evidence="1" type="ORF">Hyperionvirus5_11</name>
</gene>
<sequence length="36" mass="4352">MGEIARVTILRNRSMLTVRKKKTRKDPRRCDHPLFQ</sequence>
<evidence type="ECO:0000313" key="1">
    <source>
        <dbReference type="EMBL" id="AYV83205.1"/>
    </source>
</evidence>
<dbReference type="EMBL" id="MK072387">
    <property type="protein sequence ID" value="AYV83205.1"/>
    <property type="molecule type" value="Genomic_DNA"/>
</dbReference>
<reference evidence="1" key="1">
    <citation type="submission" date="2018-10" db="EMBL/GenBank/DDBJ databases">
        <title>Hidden diversity of soil giant viruses.</title>
        <authorList>
            <person name="Schulz F."/>
            <person name="Alteio L."/>
            <person name="Goudeau D."/>
            <person name="Ryan E.M."/>
            <person name="Malmstrom R.R."/>
            <person name="Blanchard J."/>
            <person name="Woyke T."/>
        </authorList>
    </citation>
    <scope>NUCLEOTIDE SEQUENCE</scope>
    <source>
        <strain evidence="1">HYV1</strain>
    </source>
</reference>
<protein>
    <submittedName>
        <fullName evidence="1">Uncharacterized protein</fullName>
    </submittedName>
</protein>
<proteinExistence type="predicted"/>
<accession>A0A3G5A7J9</accession>
<organism evidence="1">
    <name type="scientific">Hyperionvirus sp</name>
    <dbReference type="NCBI Taxonomy" id="2487770"/>
    <lineage>
        <taxon>Viruses</taxon>
        <taxon>Varidnaviria</taxon>
        <taxon>Bamfordvirae</taxon>
        <taxon>Nucleocytoviricota</taxon>
        <taxon>Megaviricetes</taxon>
        <taxon>Imitervirales</taxon>
        <taxon>Mimiviridae</taxon>
        <taxon>Klosneuvirinae</taxon>
    </lineage>
</organism>
<name>A0A3G5A7J9_9VIRU</name>